<keyword evidence="5" id="KW-1185">Reference proteome</keyword>
<comment type="caution">
    <text evidence="4">The sequence shown here is derived from an EMBL/GenBank/DDBJ whole genome shotgun (WGS) entry which is preliminary data.</text>
</comment>
<name>A0A2R6NKR4_9APHY</name>
<dbReference type="OrthoDB" id="10265409at2759"/>
<evidence type="ECO:0000256" key="1">
    <source>
        <dbReference type="ARBA" id="ARBA00007159"/>
    </source>
</evidence>
<gene>
    <name evidence="4" type="ORF">PHLCEN_2v11180</name>
</gene>
<sequence length="453" mass="50611">MSEEEDIGLYNLSRRSDSLAGSPPPRQRNPRRLSIVSVLRGEQRTPIKSPSNPNLLNGSPKMTARKLSRSNTMPRLQRSNSSRGPVSDELDNLSMDVAKAVKMRRKVLGFLAKEPEPDLVSGTVDFDLDYGPKITSIYPPLDLSDPEAENIAFSSFPDSPQSESGSYIHSFRIRHPEISASDPPPKNSPVTKDGFIYGFSHFTQRRDPTSKRGYQQRSLVILSQHEYPSLFYTLLSYLGQSFLSHGGPMLEVACHNIASWSDPQPGSTLELGFLGYVFSVELPSTADTQQSSMAMRTVERYDPDSHIMASLSPQDPPILSAFEASFSHIWSIWECLVLCEPIFVYGPSAATTSQIIWWLRDLLRPIPLAGDFRPFFTIHDAEHAALVNSRAPQAGLLLGVTNPFFERACKHWPHVLSLGSPRYGIFLLAFLRLPSCGSNVFAKGRTRRDLQWM</sequence>
<protein>
    <recommendedName>
        <fullName evidence="3">UDENN domain-containing protein</fullName>
    </recommendedName>
</protein>
<dbReference type="GO" id="GO:0055037">
    <property type="term" value="C:recycling endosome"/>
    <property type="evidence" value="ECO:0007669"/>
    <property type="project" value="TreeGrafter"/>
</dbReference>
<dbReference type="Proteomes" id="UP000186601">
    <property type="component" value="Unassembled WGS sequence"/>
</dbReference>
<feature type="region of interest" description="Disordered" evidence="2">
    <location>
        <begin position="1"/>
        <end position="89"/>
    </location>
</feature>
<dbReference type="STRING" id="98765.A0A2R6NKR4"/>
<evidence type="ECO:0000256" key="2">
    <source>
        <dbReference type="SAM" id="MobiDB-lite"/>
    </source>
</evidence>
<dbReference type="PANTHER" id="PTHR13677:SF0">
    <property type="entry name" value="LD41638P"/>
    <property type="match status" value="1"/>
</dbReference>
<dbReference type="AlphaFoldDB" id="A0A2R6NKR4"/>
<evidence type="ECO:0000313" key="4">
    <source>
        <dbReference type="EMBL" id="PSR72943.1"/>
    </source>
</evidence>
<proteinExistence type="inferred from homology"/>
<dbReference type="EMBL" id="MLYV02001124">
    <property type="protein sequence ID" value="PSR72943.1"/>
    <property type="molecule type" value="Genomic_DNA"/>
</dbReference>
<organism evidence="4 5">
    <name type="scientific">Hermanssonia centrifuga</name>
    <dbReference type="NCBI Taxonomy" id="98765"/>
    <lineage>
        <taxon>Eukaryota</taxon>
        <taxon>Fungi</taxon>
        <taxon>Dikarya</taxon>
        <taxon>Basidiomycota</taxon>
        <taxon>Agaricomycotina</taxon>
        <taxon>Agaricomycetes</taxon>
        <taxon>Polyporales</taxon>
        <taxon>Meruliaceae</taxon>
        <taxon>Hermanssonia</taxon>
    </lineage>
</organism>
<dbReference type="GO" id="GO:0005085">
    <property type="term" value="F:guanyl-nucleotide exchange factor activity"/>
    <property type="evidence" value="ECO:0007669"/>
    <property type="project" value="InterPro"/>
</dbReference>
<accession>A0A2R6NKR4</accession>
<comment type="similarity">
    <text evidence="1">Belongs to the DENND6 family.</text>
</comment>
<dbReference type="PANTHER" id="PTHR13677">
    <property type="entry name" value="LD41638P"/>
    <property type="match status" value="1"/>
</dbReference>
<evidence type="ECO:0000313" key="5">
    <source>
        <dbReference type="Proteomes" id="UP000186601"/>
    </source>
</evidence>
<dbReference type="InterPro" id="IPR037516">
    <property type="entry name" value="Tripartite_DENN"/>
</dbReference>
<feature type="compositionally biased region" description="Polar residues" evidence="2">
    <location>
        <begin position="69"/>
        <end position="84"/>
    </location>
</feature>
<dbReference type="InterPro" id="IPR024224">
    <property type="entry name" value="DENND6"/>
</dbReference>
<feature type="compositionally biased region" description="Polar residues" evidence="2">
    <location>
        <begin position="46"/>
        <end position="57"/>
    </location>
</feature>
<dbReference type="PROSITE" id="PS50211">
    <property type="entry name" value="DENN"/>
    <property type="match status" value="1"/>
</dbReference>
<feature type="domain" description="UDENN" evidence="3">
    <location>
        <begin position="116"/>
        <end position="453"/>
    </location>
</feature>
<evidence type="ECO:0000259" key="3">
    <source>
        <dbReference type="PROSITE" id="PS50211"/>
    </source>
</evidence>
<reference evidence="4 5" key="1">
    <citation type="submission" date="2018-02" db="EMBL/GenBank/DDBJ databases">
        <title>Genome sequence of the basidiomycete white-rot fungus Phlebia centrifuga.</title>
        <authorList>
            <person name="Granchi Z."/>
            <person name="Peng M."/>
            <person name="de Vries R.P."/>
            <person name="Hilden K."/>
            <person name="Makela M.R."/>
            <person name="Grigoriev I."/>
            <person name="Riley R."/>
        </authorList>
    </citation>
    <scope>NUCLEOTIDE SEQUENCE [LARGE SCALE GENOMIC DNA]</scope>
    <source>
        <strain evidence="4 5">FBCC195</strain>
    </source>
</reference>